<evidence type="ECO:0000313" key="5">
    <source>
        <dbReference type="Proteomes" id="UP001652504"/>
    </source>
</evidence>
<accession>A0ABT3A955</accession>
<dbReference type="Proteomes" id="UP001652504">
    <property type="component" value="Unassembled WGS sequence"/>
</dbReference>
<comment type="caution">
    <text evidence="4">The sequence shown here is derived from an EMBL/GenBank/DDBJ whole genome shotgun (WGS) entry which is preliminary data.</text>
</comment>
<feature type="domain" description="LysM" evidence="3">
    <location>
        <begin position="370"/>
        <end position="413"/>
    </location>
</feature>
<gene>
    <name evidence="4" type="ORF">OE749_10540</name>
</gene>
<dbReference type="CDD" id="cd16894">
    <property type="entry name" value="MltD-like"/>
    <property type="match status" value="1"/>
</dbReference>
<dbReference type="SUPFAM" id="SSF54106">
    <property type="entry name" value="LysM domain"/>
    <property type="match status" value="3"/>
</dbReference>
<keyword evidence="2" id="KW-0732">Signal</keyword>
<dbReference type="PROSITE" id="PS00922">
    <property type="entry name" value="TRANSGLYCOSYLASE"/>
    <property type="match status" value="1"/>
</dbReference>
<dbReference type="CDD" id="cd00118">
    <property type="entry name" value="LysM"/>
    <property type="match status" value="3"/>
</dbReference>
<evidence type="ECO:0000256" key="2">
    <source>
        <dbReference type="SAM" id="SignalP"/>
    </source>
</evidence>
<protein>
    <submittedName>
        <fullName evidence="4">LysM peptidoglycan-binding domain-containing protein</fullName>
    </submittedName>
</protein>
<evidence type="ECO:0000313" key="4">
    <source>
        <dbReference type="EMBL" id="MCV2885129.1"/>
    </source>
</evidence>
<dbReference type="EMBL" id="JAOWKX010000005">
    <property type="protein sequence ID" value="MCV2885129.1"/>
    <property type="molecule type" value="Genomic_DNA"/>
</dbReference>
<keyword evidence="5" id="KW-1185">Reference proteome</keyword>
<organism evidence="4 5">
    <name type="scientific">Fluctibacter corallii</name>
    <dbReference type="NCBI Taxonomy" id="2984329"/>
    <lineage>
        <taxon>Bacteria</taxon>
        <taxon>Pseudomonadati</taxon>
        <taxon>Pseudomonadota</taxon>
        <taxon>Gammaproteobacteria</taxon>
        <taxon>Alteromonadales</taxon>
        <taxon>Alteromonadaceae</taxon>
        <taxon>Fluctibacter</taxon>
    </lineage>
</organism>
<proteinExistence type="inferred from homology"/>
<dbReference type="PANTHER" id="PTHR33734:SF22">
    <property type="entry name" value="MEMBRANE-BOUND LYTIC MUREIN TRANSGLYCOSYLASE D"/>
    <property type="match status" value="1"/>
</dbReference>
<dbReference type="InterPro" id="IPR008258">
    <property type="entry name" value="Transglycosylase_SLT_dom_1"/>
</dbReference>
<dbReference type="InterPro" id="IPR018392">
    <property type="entry name" value="LysM"/>
</dbReference>
<dbReference type="SMART" id="SM00257">
    <property type="entry name" value="LysM"/>
    <property type="match status" value="3"/>
</dbReference>
<sequence length="557" mass="63686">MYMKKRLLLPFVVTLSACQLTTPTISDNDTHTIDESLELVEIQQVEEDLLCDSEQEHNTEHCTASEGTIPVSHPVEQVDIPLETTDVVESHPAPIDDMWERIRVGLIFDVPENKRITAQRNWYLRHPAYMERVAKRAKPFLHYIVDTLEHENMPLDLTLLPIVESAFDPFAYSHGRAAGMWQFIPGTGKRFGMKQTWWYDGRRDVTDSTLGAVNYLNYLLDYFDGDWLHALAAYNSGEGRVKRAIRKNKKAGKPTDFWSLDLPRETRAYVPKLLALIDILRNSDKYAFNWPKIENKAVIKAVNIGSQIDLALAADMAGLSLKELHALNPGFNRWATDPHGPHRLLVPLEKAPMFEDALANIDKQERLNWVRHTVKSGDSLLKLAKKYHTTVDIIQQVNDMRGNMIRVGDHLLVPVALKSLDNYTLSAEQRLAQTQSKKRASHKLTHKVKSGDTMWDLSRKYNVNVRSLAKWNGMAPTDTLHPGKTLVIWVNSVSKNQRSDAVMRSLTYTVRRGDSLARIANKFNVTINDLKRWNQLNPKKYLQPGQRLKVFVDVTRT</sequence>
<dbReference type="PROSITE" id="PS51257">
    <property type="entry name" value="PROKAR_LIPOPROTEIN"/>
    <property type="match status" value="1"/>
</dbReference>
<feature type="domain" description="LysM" evidence="3">
    <location>
        <begin position="506"/>
        <end position="550"/>
    </location>
</feature>
<dbReference type="RefSeq" id="WP_263712421.1">
    <property type="nucleotide sequence ID" value="NZ_JAOWKX010000005.1"/>
</dbReference>
<name>A0ABT3A955_9ALTE</name>
<dbReference type="InterPro" id="IPR036779">
    <property type="entry name" value="LysM_dom_sf"/>
</dbReference>
<dbReference type="PROSITE" id="PS51782">
    <property type="entry name" value="LYSM"/>
    <property type="match status" value="3"/>
</dbReference>
<dbReference type="Gene3D" id="3.10.350.10">
    <property type="entry name" value="LysM domain"/>
    <property type="match status" value="3"/>
</dbReference>
<dbReference type="PANTHER" id="PTHR33734">
    <property type="entry name" value="LYSM DOMAIN-CONTAINING GPI-ANCHORED PROTEIN 2"/>
    <property type="match status" value="1"/>
</dbReference>
<feature type="signal peptide" evidence="2">
    <location>
        <begin position="1"/>
        <end position="19"/>
    </location>
</feature>
<dbReference type="Pfam" id="PF01464">
    <property type="entry name" value="SLT"/>
    <property type="match status" value="1"/>
</dbReference>
<dbReference type="SUPFAM" id="SSF53955">
    <property type="entry name" value="Lysozyme-like"/>
    <property type="match status" value="1"/>
</dbReference>
<dbReference type="InterPro" id="IPR023346">
    <property type="entry name" value="Lysozyme-like_dom_sf"/>
</dbReference>
<evidence type="ECO:0000259" key="3">
    <source>
        <dbReference type="PROSITE" id="PS51782"/>
    </source>
</evidence>
<feature type="domain" description="LysM" evidence="3">
    <location>
        <begin position="444"/>
        <end position="488"/>
    </location>
</feature>
<dbReference type="InterPro" id="IPR000189">
    <property type="entry name" value="Transglyc_AS"/>
</dbReference>
<comment type="similarity">
    <text evidence="1">Belongs to the transglycosylase Slt family.</text>
</comment>
<evidence type="ECO:0000256" key="1">
    <source>
        <dbReference type="ARBA" id="ARBA00007734"/>
    </source>
</evidence>
<dbReference type="Gene3D" id="1.10.530.10">
    <property type="match status" value="1"/>
</dbReference>
<reference evidence="4 5" key="1">
    <citation type="submission" date="2022-10" db="EMBL/GenBank/DDBJ databases">
        <title>Aestuariibacter sp. AA17 isolated from Montipora capitata coral fragment.</title>
        <authorList>
            <person name="Emsley S.A."/>
            <person name="Pfannmuller K.M."/>
            <person name="Loughran R.M."/>
            <person name="Shlafstein M."/>
            <person name="Papke E."/>
            <person name="Saw J.H."/>
            <person name="Ushijima B."/>
            <person name="Videau P."/>
        </authorList>
    </citation>
    <scope>NUCLEOTIDE SEQUENCE [LARGE SCALE GENOMIC DNA]</scope>
    <source>
        <strain evidence="4 5">AA17</strain>
    </source>
</reference>
<dbReference type="Pfam" id="PF01476">
    <property type="entry name" value="LysM"/>
    <property type="match status" value="3"/>
</dbReference>
<feature type="chain" id="PRO_5047057025" evidence="2">
    <location>
        <begin position="20"/>
        <end position="557"/>
    </location>
</feature>